<proteinExistence type="predicted"/>
<evidence type="ECO:0000313" key="2">
    <source>
        <dbReference type="Proteomes" id="UP000557717"/>
    </source>
</evidence>
<gene>
    <name evidence="1" type="ORF">HNR46_000732</name>
</gene>
<dbReference type="Proteomes" id="UP000557717">
    <property type="component" value="Unassembled WGS sequence"/>
</dbReference>
<accession>A0A840V4D7</accession>
<dbReference type="RefSeq" id="WP_184015861.1">
    <property type="nucleotide sequence ID" value="NZ_JACHFD010000003.1"/>
</dbReference>
<evidence type="ECO:0008006" key="3">
    <source>
        <dbReference type="Google" id="ProtNLM"/>
    </source>
</evidence>
<comment type="caution">
    <text evidence="1">The sequence shown here is derived from an EMBL/GenBank/DDBJ whole genome shotgun (WGS) entry which is preliminary data.</text>
</comment>
<name>A0A840V4D7_9BACT</name>
<protein>
    <recommendedName>
        <fullName evidence="3">3-methyladenine DNA glycosylase</fullName>
    </recommendedName>
</protein>
<keyword evidence="2" id="KW-1185">Reference proteome</keyword>
<dbReference type="AlphaFoldDB" id="A0A840V4D7"/>
<evidence type="ECO:0000313" key="1">
    <source>
        <dbReference type="EMBL" id="MBB5350504.1"/>
    </source>
</evidence>
<sequence length="299" mass="34921">MPISAPPTLTYLTAETWRQLREDHALRAERRTQPALKRRAEQRPHPIEDFLFTYYTFSFSKLREWHPPIGVALEASTPLPSCWQKAPYSFSDGWLWADPSSLPSKEFERIRWIRDLLVSTRHRPAHFGCYGMHEWAMVYRGKDIRHHETAPLRLSQEDVDRFVESRPIQCSHFDAFRFFAPEAKPLNKLQPGLWTRADHEQPGCVHANMDLYKWAGKAMPWVGTELWFACFELALQFRDLDMRASPYDLSEFHLEPIAIETAEGRRAYETEQRRLAALATPLRDTLIALLDQVLSARSD</sequence>
<organism evidence="1 2">
    <name type="scientific">Haloferula luteola</name>
    <dbReference type="NCBI Taxonomy" id="595692"/>
    <lineage>
        <taxon>Bacteria</taxon>
        <taxon>Pseudomonadati</taxon>
        <taxon>Verrucomicrobiota</taxon>
        <taxon>Verrucomicrobiia</taxon>
        <taxon>Verrucomicrobiales</taxon>
        <taxon>Verrucomicrobiaceae</taxon>
        <taxon>Haloferula</taxon>
    </lineage>
</organism>
<reference evidence="1 2" key="1">
    <citation type="submission" date="2020-08" db="EMBL/GenBank/DDBJ databases">
        <title>Genomic Encyclopedia of Type Strains, Phase IV (KMG-IV): sequencing the most valuable type-strain genomes for metagenomic binning, comparative biology and taxonomic classification.</title>
        <authorList>
            <person name="Goeker M."/>
        </authorList>
    </citation>
    <scope>NUCLEOTIDE SEQUENCE [LARGE SCALE GENOMIC DNA]</scope>
    <source>
        <strain evidence="1 2">YC6886</strain>
    </source>
</reference>
<dbReference type="EMBL" id="JACHFD010000003">
    <property type="protein sequence ID" value="MBB5350504.1"/>
    <property type="molecule type" value="Genomic_DNA"/>
</dbReference>